<proteinExistence type="predicted"/>
<evidence type="ECO:0000256" key="1">
    <source>
        <dbReference type="SAM" id="Coils"/>
    </source>
</evidence>
<dbReference type="PANTHER" id="PTHR12499:SF22">
    <property type="entry name" value="OS02G0312500 PROTEIN"/>
    <property type="match status" value="1"/>
</dbReference>
<name>A0A6P6S4A1_COFAR</name>
<dbReference type="GeneID" id="113687637"/>
<evidence type="ECO:0000313" key="3">
    <source>
        <dbReference type="RefSeq" id="XP_027061003.1"/>
    </source>
</evidence>
<feature type="coiled-coil region" evidence="1">
    <location>
        <begin position="105"/>
        <end position="153"/>
    </location>
</feature>
<dbReference type="InterPro" id="IPR010754">
    <property type="entry name" value="OPA3-like"/>
</dbReference>
<protein>
    <submittedName>
        <fullName evidence="3">Uncharacterized protein</fullName>
    </submittedName>
</protein>
<keyword evidence="1" id="KW-0175">Coiled coil</keyword>
<dbReference type="AlphaFoldDB" id="A0A6P6S4A1"/>
<reference evidence="3" key="2">
    <citation type="submission" date="2025-08" db="UniProtKB">
        <authorList>
            <consortium name="RefSeq"/>
        </authorList>
    </citation>
    <scope>IDENTIFICATION</scope>
    <source>
        <tissue evidence="3">Leaves</tissue>
    </source>
</reference>
<organism evidence="2 3">
    <name type="scientific">Coffea arabica</name>
    <name type="common">Arabian coffee</name>
    <dbReference type="NCBI Taxonomy" id="13443"/>
    <lineage>
        <taxon>Eukaryota</taxon>
        <taxon>Viridiplantae</taxon>
        <taxon>Streptophyta</taxon>
        <taxon>Embryophyta</taxon>
        <taxon>Tracheophyta</taxon>
        <taxon>Spermatophyta</taxon>
        <taxon>Magnoliopsida</taxon>
        <taxon>eudicotyledons</taxon>
        <taxon>Gunneridae</taxon>
        <taxon>Pentapetalae</taxon>
        <taxon>asterids</taxon>
        <taxon>lamiids</taxon>
        <taxon>Gentianales</taxon>
        <taxon>Rubiaceae</taxon>
        <taxon>Ixoroideae</taxon>
        <taxon>Gardenieae complex</taxon>
        <taxon>Bertiereae - Coffeeae clade</taxon>
        <taxon>Coffeeae</taxon>
        <taxon>Coffea</taxon>
    </lineage>
</organism>
<dbReference type="RefSeq" id="XP_027061003.1">
    <property type="nucleotide sequence ID" value="XM_027205202.2"/>
</dbReference>
<evidence type="ECO:0000313" key="2">
    <source>
        <dbReference type="Proteomes" id="UP001652660"/>
    </source>
</evidence>
<keyword evidence="2" id="KW-1185">Reference proteome</keyword>
<dbReference type="PANTHER" id="PTHR12499">
    <property type="entry name" value="OPTIC ATROPHY 3 PROTEIN OPA3"/>
    <property type="match status" value="1"/>
</dbReference>
<dbReference type="Proteomes" id="UP001652660">
    <property type="component" value="Chromosome 5e"/>
</dbReference>
<dbReference type="Pfam" id="PF07047">
    <property type="entry name" value="OPA3"/>
    <property type="match status" value="1"/>
</dbReference>
<dbReference type="OrthoDB" id="2129069at2759"/>
<gene>
    <name evidence="3" type="primary">LOC113687637</name>
</gene>
<accession>A0A6P6S4A1</accession>
<reference evidence="2" key="1">
    <citation type="journal article" date="2025" name="Foods">
        <title>Unveiling the Microbial Signatures of Arabica Coffee Cherries: Insights into Ripeness Specific Diversity, Functional Traits, and Implications for Quality and Safety.</title>
        <authorList>
            <consortium name="RefSeq"/>
            <person name="Tenea G.N."/>
            <person name="Cifuentes V."/>
            <person name="Reyes P."/>
            <person name="Cevallos-Vallejos M."/>
        </authorList>
    </citation>
    <scope>NUCLEOTIDE SEQUENCE [LARGE SCALE GENOMIC DNA]</scope>
</reference>
<dbReference type="GO" id="GO:0005739">
    <property type="term" value="C:mitochondrion"/>
    <property type="evidence" value="ECO:0007669"/>
    <property type="project" value="TreeGrafter"/>
</dbReference>
<dbReference type="GO" id="GO:0019216">
    <property type="term" value="P:regulation of lipid metabolic process"/>
    <property type="evidence" value="ECO:0007669"/>
    <property type="project" value="TreeGrafter"/>
</dbReference>
<sequence length="197" mass="22477">MIIPVIKLGTLALRTISKPIANRLKKDAGLHPKFRDFIINIAQANHRFSTIMQRRIYGYSSDLLIRPLNEERAVQAAADILGELFVFSVAGLAIVYEVQRSSRAEARKEEKRKQEMEAIQQKNQELAKEVETLKNKVEAVGNLQRKLEEVELAAKRCSSWNLFKLWNAQTPAYRSESRLKQATQESSCTDLDTIGYN</sequence>